<proteinExistence type="predicted"/>
<organism evidence="1 2">
    <name type="scientific">Panagrolaimus sp. PS1159</name>
    <dbReference type="NCBI Taxonomy" id="55785"/>
    <lineage>
        <taxon>Eukaryota</taxon>
        <taxon>Metazoa</taxon>
        <taxon>Ecdysozoa</taxon>
        <taxon>Nematoda</taxon>
        <taxon>Chromadorea</taxon>
        <taxon>Rhabditida</taxon>
        <taxon>Tylenchina</taxon>
        <taxon>Panagrolaimomorpha</taxon>
        <taxon>Panagrolaimoidea</taxon>
        <taxon>Panagrolaimidae</taxon>
        <taxon>Panagrolaimus</taxon>
    </lineage>
</organism>
<dbReference type="Proteomes" id="UP000887580">
    <property type="component" value="Unplaced"/>
</dbReference>
<accession>A0AC35GSM3</accession>
<evidence type="ECO:0000313" key="1">
    <source>
        <dbReference type="Proteomes" id="UP000887580"/>
    </source>
</evidence>
<protein>
    <submittedName>
        <fullName evidence="2">Uncharacterized protein</fullName>
    </submittedName>
</protein>
<name>A0AC35GSM3_9BILA</name>
<evidence type="ECO:0000313" key="2">
    <source>
        <dbReference type="WBParaSite" id="PS1159_v2.g8041.t1"/>
    </source>
</evidence>
<sequence length="165" mass="19108">MRSKNEGWDCISMGSSLMDKEYTDALFKQLRFYTETMTILSNEANPRLNKLAALLKNTEAIEVVNDVAVQIIPFNNDEVMKAVQDFDTFIMVTSEVTTELERILKQNATNNKAGFLFSYKEVDEMLKLPMAISFIVLIMVFPHMMILKMNFLICLGDLRNFYQFF</sequence>
<dbReference type="WBParaSite" id="PS1159_v2.g8041.t1">
    <property type="protein sequence ID" value="PS1159_v2.g8041.t1"/>
    <property type="gene ID" value="PS1159_v2.g8041"/>
</dbReference>
<reference evidence="2" key="1">
    <citation type="submission" date="2022-11" db="UniProtKB">
        <authorList>
            <consortium name="WormBaseParasite"/>
        </authorList>
    </citation>
    <scope>IDENTIFICATION</scope>
</reference>